<keyword evidence="3" id="KW-0969">Cilium</keyword>
<feature type="compositionally biased region" description="Low complexity" evidence="1">
    <location>
        <begin position="29"/>
        <end position="45"/>
    </location>
</feature>
<dbReference type="SUPFAM" id="SSF101498">
    <property type="entry name" value="Anti-sigma factor FlgM"/>
    <property type="match status" value="1"/>
</dbReference>
<keyword evidence="4" id="KW-1185">Reference proteome</keyword>
<dbReference type="EMBL" id="WTYJ01000001">
    <property type="protein sequence ID" value="MXO98482.1"/>
    <property type="molecule type" value="Genomic_DNA"/>
</dbReference>
<keyword evidence="3" id="KW-0282">Flagellum</keyword>
<gene>
    <name evidence="3" type="ORF">GRI97_05710</name>
</gene>
<dbReference type="OrthoDB" id="7392062at2"/>
<protein>
    <submittedName>
        <fullName evidence="3">Flagellar biosynthesis anti-sigma factor FlgM</fullName>
    </submittedName>
</protein>
<feature type="domain" description="Anti-sigma-28 factor FlgM C-terminal" evidence="2">
    <location>
        <begin position="50"/>
        <end position="85"/>
    </location>
</feature>
<evidence type="ECO:0000256" key="1">
    <source>
        <dbReference type="SAM" id="MobiDB-lite"/>
    </source>
</evidence>
<dbReference type="InterPro" id="IPR031316">
    <property type="entry name" value="FlgM_C"/>
</dbReference>
<dbReference type="AlphaFoldDB" id="A0A6I4TRF0"/>
<dbReference type="Pfam" id="PF04316">
    <property type="entry name" value="FlgM"/>
    <property type="match status" value="1"/>
</dbReference>
<accession>A0A6I4TRF0</accession>
<evidence type="ECO:0000313" key="3">
    <source>
        <dbReference type="EMBL" id="MXO98482.1"/>
    </source>
</evidence>
<comment type="caution">
    <text evidence="3">The sequence shown here is derived from an EMBL/GenBank/DDBJ whole genome shotgun (WGS) entry which is preliminary data.</text>
</comment>
<dbReference type="Proteomes" id="UP000469430">
    <property type="component" value="Unassembled WGS sequence"/>
</dbReference>
<evidence type="ECO:0000259" key="2">
    <source>
        <dbReference type="Pfam" id="PF04316"/>
    </source>
</evidence>
<dbReference type="InterPro" id="IPR035890">
    <property type="entry name" value="Anti-sigma-28_factor_FlgM_sf"/>
</dbReference>
<organism evidence="3 4">
    <name type="scientific">Croceibacterium xixiisoli</name>
    <dbReference type="NCBI Taxonomy" id="1476466"/>
    <lineage>
        <taxon>Bacteria</taxon>
        <taxon>Pseudomonadati</taxon>
        <taxon>Pseudomonadota</taxon>
        <taxon>Alphaproteobacteria</taxon>
        <taxon>Sphingomonadales</taxon>
        <taxon>Erythrobacteraceae</taxon>
        <taxon>Croceibacterium</taxon>
    </lineage>
</organism>
<proteinExistence type="predicted"/>
<reference evidence="3 4" key="1">
    <citation type="submission" date="2019-12" db="EMBL/GenBank/DDBJ databases">
        <title>Genomic-based taxomic classification of the family Erythrobacteraceae.</title>
        <authorList>
            <person name="Xu L."/>
        </authorList>
    </citation>
    <scope>NUCLEOTIDE SEQUENCE [LARGE SCALE GENOMIC DNA]</scope>
    <source>
        <strain evidence="3 4">S36</strain>
    </source>
</reference>
<keyword evidence="3" id="KW-0966">Cell projection</keyword>
<name>A0A6I4TRF0_9SPHN</name>
<feature type="region of interest" description="Disordered" evidence="1">
    <location>
        <begin position="1"/>
        <end position="54"/>
    </location>
</feature>
<feature type="compositionally biased region" description="Polar residues" evidence="1">
    <location>
        <begin position="10"/>
        <end position="23"/>
    </location>
</feature>
<evidence type="ECO:0000313" key="4">
    <source>
        <dbReference type="Proteomes" id="UP000469430"/>
    </source>
</evidence>
<sequence>MNPIDAHRITGTSARLATSQGTVARTVESGAATTPASATAGTVSANPVNAGTTPTVDVDRVSEIRKAVEEGSYPIVPAKIADAMIAAGYLLRVGK</sequence>
<dbReference type="RefSeq" id="WP_161390121.1">
    <property type="nucleotide sequence ID" value="NZ_JBHSCP010000001.1"/>
</dbReference>